<gene>
    <name evidence="6" type="primary">TXNDC16</name>
</gene>
<evidence type="ECO:0000256" key="1">
    <source>
        <dbReference type="SAM" id="MobiDB-lite"/>
    </source>
</evidence>
<dbReference type="GeneTree" id="ENSGT00390000006080"/>
<reference evidence="6" key="3">
    <citation type="submission" date="2025-09" db="UniProtKB">
        <authorList>
            <consortium name="Ensembl"/>
        </authorList>
    </citation>
    <scope>IDENTIFICATION</scope>
    <source>
        <strain evidence="6">Glennie</strain>
    </source>
</reference>
<dbReference type="HOGENOM" id="CLU_018100_1_0_1"/>
<dbReference type="CDD" id="cd02961">
    <property type="entry name" value="PDI_a_family"/>
    <property type="match status" value="1"/>
</dbReference>
<dbReference type="SUPFAM" id="SSF52833">
    <property type="entry name" value="Thioredoxin-like"/>
    <property type="match status" value="2"/>
</dbReference>
<evidence type="ECO:0000313" key="7">
    <source>
        <dbReference type="Proteomes" id="UP000002279"/>
    </source>
</evidence>
<feature type="compositionally biased region" description="Basic and acidic residues" evidence="1">
    <location>
        <begin position="752"/>
        <end position="768"/>
    </location>
</feature>
<dbReference type="CDD" id="cd02981">
    <property type="entry name" value="PDI_b_family"/>
    <property type="match status" value="1"/>
</dbReference>
<evidence type="ECO:0000259" key="3">
    <source>
        <dbReference type="Pfam" id="PF24508"/>
    </source>
</evidence>
<dbReference type="InParanoid" id="F6VQ57"/>
<name>F6VQ57_ORNAN</name>
<proteinExistence type="predicted"/>
<dbReference type="Pfam" id="PF00085">
    <property type="entry name" value="Thioredoxin"/>
    <property type="match status" value="1"/>
</dbReference>
<keyword evidence="7" id="KW-1185">Reference proteome</keyword>
<dbReference type="Pfam" id="PF24510">
    <property type="entry name" value="TXNDC16_3rd"/>
    <property type="match status" value="1"/>
</dbReference>
<dbReference type="eggNOG" id="KOG0191">
    <property type="taxonomic scope" value="Eukaryota"/>
</dbReference>
<dbReference type="InterPro" id="IPR040090">
    <property type="entry name" value="TXNDC16"/>
</dbReference>
<reference evidence="6 7" key="1">
    <citation type="journal article" date="2008" name="Nature">
        <title>Genome analysis of the platypus reveals unique signatures of evolution.</title>
        <authorList>
            <person name="Warren W.C."/>
            <person name="Hillier L.W."/>
            <person name="Marshall Graves J.A."/>
            <person name="Birney E."/>
            <person name="Ponting C.P."/>
            <person name="Grutzner F."/>
            <person name="Belov K."/>
            <person name="Miller W."/>
            <person name="Clarke L."/>
            <person name="Chinwalla A.T."/>
            <person name="Yang S.P."/>
            <person name="Heger A."/>
            <person name="Locke D.P."/>
            <person name="Miethke P."/>
            <person name="Waters P.D."/>
            <person name="Veyrunes F."/>
            <person name="Fulton L."/>
            <person name="Fulton B."/>
            <person name="Graves T."/>
            <person name="Wallis J."/>
            <person name="Puente X.S."/>
            <person name="Lopez-Otin C."/>
            <person name="Ordonez G.R."/>
            <person name="Eichler E.E."/>
            <person name="Chen L."/>
            <person name="Cheng Z."/>
            <person name="Deakin J.E."/>
            <person name="Alsop A."/>
            <person name="Thompson K."/>
            <person name="Kirby P."/>
            <person name="Papenfuss A.T."/>
            <person name="Wakefield M.J."/>
            <person name="Olender T."/>
            <person name="Lancet D."/>
            <person name="Huttley G.A."/>
            <person name="Smit A.F."/>
            <person name="Pask A."/>
            <person name="Temple-Smith P."/>
            <person name="Batzer M.A."/>
            <person name="Walker J.A."/>
            <person name="Konkel M.K."/>
            <person name="Harris R.S."/>
            <person name="Whittington C.M."/>
            <person name="Wong E.S."/>
            <person name="Gemmell N.J."/>
            <person name="Buschiazzo E."/>
            <person name="Vargas Jentzsch I.M."/>
            <person name="Merkel A."/>
            <person name="Schmitz J."/>
            <person name="Zemann A."/>
            <person name="Churakov G."/>
            <person name="Kriegs J.O."/>
            <person name="Brosius J."/>
            <person name="Murchison E.P."/>
            <person name="Sachidanandam R."/>
            <person name="Smith C."/>
            <person name="Hannon G.J."/>
            <person name="Tsend-Ayush E."/>
            <person name="McMillan D."/>
            <person name="Attenborough R."/>
            <person name="Rens W."/>
            <person name="Ferguson-Smith M."/>
            <person name="Lefevre C.M."/>
            <person name="Sharp J.A."/>
            <person name="Nicholas K.R."/>
            <person name="Ray D.A."/>
            <person name="Kube M."/>
            <person name="Reinhardt R."/>
            <person name="Pringle T.H."/>
            <person name="Taylor J."/>
            <person name="Jones R.C."/>
            <person name="Nixon B."/>
            <person name="Dacheux J.L."/>
            <person name="Niwa H."/>
            <person name="Sekita Y."/>
            <person name="Huang X."/>
            <person name="Stark A."/>
            <person name="Kheradpour P."/>
            <person name="Kellis M."/>
            <person name="Flicek P."/>
            <person name="Chen Y."/>
            <person name="Webber C."/>
            <person name="Hardison R."/>
            <person name="Nelson J."/>
            <person name="Hallsworth-Pepin K."/>
            <person name="Delehaunty K."/>
            <person name="Markovic C."/>
            <person name="Minx P."/>
            <person name="Feng Y."/>
            <person name="Kremitzki C."/>
            <person name="Mitreva M."/>
            <person name="Glasscock J."/>
            <person name="Wylie T."/>
            <person name="Wohldmann P."/>
            <person name="Thiru P."/>
            <person name="Nhan M.N."/>
            <person name="Pohl C.S."/>
            <person name="Smith S.M."/>
            <person name="Hou S."/>
            <person name="Nefedov M."/>
            <person name="de Jong P.J."/>
            <person name="Renfree M.B."/>
            <person name="Mardis E.R."/>
            <person name="Wilson R.K."/>
        </authorList>
    </citation>
    <scope>NUCLEOTIDE SEQUENCE [LARGE SCALE GENOMIC DNA]</scope>
    <source>
        <strain evidence="6 7">Glennie</strain>
    </source>
</reference>
<dbReference type="Pfam" id="PF13848">
    <property type="entry name" value="Thioredoxin_6"/>
    <property type="match status" value="1"/>
</dbReference>
<dbReference type="STRING" id="9258.ENSOANP00000022002"/>
<dbReference type="InterPro" id="IPR057645">
    <property type="entry name" value="TXNDC16_3rd"/>
</dbReference>
<evidence type="ECO:0000259" key="2">
    <source>
        <dbReference type="Pfam" id="PF00085"/>
    </source>
</evidence>
<dbReference type="Ensembl" id="ENSOANT00000022006.3">
    <property type="protein sequence ID" value="ENSOANP00000022002.2"/>
    <property type="gene ID" value="ENSOANG00000013956.4"/>
</dbReference>
<dbReference type="Gene3D" id="3.40.30.10">
    <property type="entry name" value="Glutaredoxin"/>
    <property type="match status" value="3"/>
</dbReference>
<reference evidence="6" key="2">
    <citation type="submission" date="2025-08" db="UniProtKB">
        <authorList>
            <consortium name="Ensembl"/>
        </authorList>
    </citation>
    <scope>IDENTIFICATION</scope>
    <source>
        <strain evidence="6">Glennie</strain>
    </source>
</reference>
<feature type="domain" description="TXNDC16 second thioredoxin-like" evidence="4">
    <location>
        <begin position="105"/>
        <end position="221"/>
    </location>
</feature>
<dbReference type="Bgee" id="ENSOANG00000013956">
    <property type="expression patterns" value="Expressed in ovary and 8 other cell types or tissues"/>
</dbReference>
<evidence type="ECO:0000259" key="5">
    <source>
        <dbReference type="Pfam" id="PF24510"/>
    </source>
</evidence>
<sequence>MSSRLNKWVTCIYFVLTCTFYKLTARNPGTLLELTPQNYFSTLQPGKASLVYFSQGVSPTTMAFLEQLTNSIEPLQEYGISAAKVKKFPLDALFDVNAIIANVLFALLFNEVKYITLQEDLYNVENTLKGKTNIVFTYVRAVGTPEHRAVMEAAFVYGTTYQFVLTTEIAFLESTDLVSARLYFFHCKPVLDFTQKCRRTLLEQPLTTLNIHRFLKLMETPLLVEVAEDPEKVSTIHLQLGLPLIFILSRQETYADDKRTAELVAWHLLGKAGGVPLDFLVLQDIDSIIALVESNVQNSIQSDPIQEYEEDEMENLDLDVQDDQVVETVYRDRKRELPLELIVELTEETFNATISGTSDSVVLFYASWEAVSLAFLQSYVDVAIKLKGAPSILLLRINCGHWSNVCTKQNITEFPLIKFYQKGENPVTYTGMLGTEDLLRFILNRLSCPLTIVSIEEAEEYLRGKSNKDLTSYWSVSVLGLFNPSMTKAKETFIEAANSLKGYVIFGLYSKEDALVLSKKYAVTLPALLLARPQDGQIESIPLTNTSAQDIIQTVQNALLEIFPEITVENLPIYLRLQKPLLILFSEGTLNKEDEKEVLSLIKQKSLEDFTPCWLNLKNTPVGRGILKVYFNHPPALPLLVLVDLPSGGRVFAFPSDQTFTEANILSWLKKLEAGLEHPTTTLPDDEWKPPLPAYNFLSRMDAMILQLSTQSAPNCRKTADQQEETEEQYEDKATVRTEPTESTRMKRRERTRWFKGVEKQTKHHTEL</sequence>
<evidence type="ECO:0000259" key="4">
    <source>
        <dbReference type="Pfam" id="PF24509"/>
    </source>
</evidence>
<organism evidence="6 7">
    <name type="scientific">Ornithorhynchus anatinus</name>
    <name type="common">Duckbill platypus</name>
    <dbReference type="NCBI Taxonomy" id="9258"/>
    <lineage>
        <taxon>Eukaryota</taxon>
        <taxon>Metazoa</taxon>
        <taxon>Chordata</taxon>
        <taxon>Craniata</taxon>
        <taxon>Vertebrata</taxon>
        <taxon>Euteleostomi</taxon>
        <taxon>Mammalia</taxon>
        <taxon>Monotremata</taxon>
        <taxon>Ornithorhynchidae</taxon>
        <taxon>Ornithorhynchus</taxon>
    </lineage>
</organism>
<evidence type="ECO:0000313" key="6">
    <source>
        <dbReference type="Ensembl" id="ENSOANP00000022002.2"/>
    </source>
</evidence>
<dbReference type="PANTHER" id="PTHR22699:SF1">
    <property type="entry name" value="THIOREDOXIN DOMAIN-CONTAINING PROTEIN 16"/>
    <property type="match status" value="1"/>
</dbReference>
<dbReference type="GO" id="GO:0005788">
    <property type="term" value="C:endoplasmic reticulum lumen"/>
    <property type="evidence" value="ECO:0007669"/>
    <property type="project" value="Ensembl"/>
</dbReference>
<feature type="region of interest" description="Disordered" evidence="1">
    <location>
        <begin position="712"/>
        <end position="768"/>
    </location>
</feature>
<dbReference type="FunCoup" id="F6VQ57">
    <property type="interactions" value="650"/>
</dbReference>
<dbReference type="InterPro" id="IPR013766">
    <property type="entry name" value="Thioredoxin_domain"/>
</dbReference>
<dbReference type="OMA" id="CRRTLMG"/>
<dbReference type="Proteomes" id="UP000002279">
    <property type="component" value="Chromosome 14"/>
</dbReference>
<dbReference type="InterPro" id="IPR036249">
    <property type="entry name" value="Thioredoxin-like_sf"/>
</dbReference>
<protein>
    <submittedName>
        <fullName evidence="6">Thioredoxin domain containing 16</fullName>
    </submittedName>
</protein>
<dbReference type="InterPro" id="IPR057642">
    <property type="entry name" value="TXNDC16_2nd"/>
</dbReference>
<dbReference type="PANTHER" id="PTHR22699">
    <property type="entry name" value="THIOREDOXIN DOMAIN-CONTAINING PROTEIN 16"/>
    <property type="match status" value="1"/>
</dbReference>
<feature type="domain" description="TXNDC16 N-terminal" evidence="3">
    <location>
        <begin position="31"/>
        <end position="86"/>
    </location>
</feature>
<feature type="compositionally biased region" description="Basic and acidic residues" evidence="1">
    <location>
        <begin position="731"/>
        <end position="745"/>
    </location>
</feature>
<accession>F6VQ57</accession>
<feature type="domain" description="TXNDC16 third thioredoxin-like" evidence="5">
    <location>
        <begin position="222"/>
        <end position="273"/>
    </location>
</feature>
<dbReference type="InterPro" id="IPR057639">
    <property type="entry name" value="TXNDC16_N"/>
</dbReference>
<dbReference type="Pfam" id="PF24508">
    <property type="entry name" value="TXNDC16_N"/>
    <property type="match status" value="1"/>
</dbReference>
<dbReference type="AlphaFoldDB" id="F6VQ57"/>
<dbReference type="Pfam" id="PF24509">
    <property type="entry name" value="TXNDC16_2nd"/>
    <property type="match status" value="1"/>
</dbReference>
<feature type="domain" description="Thioredoxin" evidence="2">
    <location>
        <begin position="343"/>
        <end position="442"/>
    </location>
</feature>